<evidence type="ECO:0000313" key="2">
    <source>
        <dbReference type="EMBL" id="MSA87927.1"/>
    </source>
</evidence>
<gene>
    <name evidence="3" type="ORF">GKD88_01105</name>
    <name evidence="2" type="ORF">GKE08_01095</name>
</gene>
<dbReference type="EMBL" id="WKPJ01000001">
    <property type="protein sequence ID" value="MSA87927.1"/>
    <property type="molecule type" value="Genomic_DNA"/>
</dbReference>
<dbReference type="Gene3D" id="3.90.1510.10">
    <property type="entry name" value="Glycerate kinase, domain 2"/>
    <property type="match status" value="1"/>
</dbReference>
<dbReference type="CDD" id="cd04301">
    <property type="entry name" value="NAT_SF"/>
    <property type="match status" value="1"/>
</dbReference>
<proteinExistence type="predicted"/>
<evidence type="ECO:0000313" key="5">
    <source>
        <dbReference type="Proteomes" id="UP000480929"/>
    </source>
</evidence>
<reference evidence="4 5" key="1">
    <citation type="journal article" date="2019" name="Nat. Med.">
        <title>A library of human gut bacterial isolates paired with longitudinal multiomics data enables mechanistic microbiome research.</title>
        <authorList>
            <person name="Poyet M."/>
            <person name="Groussin M."/>
            <person name="Gibbons S.M."/>
            <person name="Avila-Pacheco J."/>
            <person name="Jiang X."/>
            <person name="Kearney S.M."/>
            <person name="Perrotta A.R."/>
            <person name="Berdy B."/>
            <person name="Zhao S."/>
            <person name="Lieberman T.D."/>
            <person name="Swanson P.K."/>
            <person name="Smith M."/>
            <person name="Roesemann S."/>
            <person name="Alexander J.E."/>
            <person name="Rich S.A."/>
            <person name="Livny J."/>
            <person name="Vlamakis H."/>
            <person name="Clish C."/>
            <person name="Bullock K."/>
            <person name="Deik A."/>
            <person name="Scott J."/>
            <person name="Pierce K.A."/>
            <person name="Xavier R.J."/>
            <person name="Alm E.J."/>
        </authorList>
    </citation>
    <scope>NUCLEOTIDE SEQUENCE [LARGE SCALE GENOMIC DNA]</scope>
    <source>
        <strain evidence="2 4">BIOML-A4</strain>
        <strain evidence="3 5">BIOML-A5</strain>
    </source>
</reference>
<organism evidence="2 4">
    <name type="scientific">Holdemania massiliensis</name>
    <dbReference type="NCBI Taxonomy" id="1468449"/>
    <lineage>
        <taxon>Bacteria</taxon>
        <taxon>Bacillati</taxon>
        <taxon>Bacillota</taxon>
        <taxon>Erysipelotrichia</taxon>
        <taxon>Erysipelotrichales</taxon>
        <taxon>Erysipelotrichaceae</taxon>
        <taxon>Holdemania</taxon>
    </lineage>
</organism>
<dbReference type="GO" id="GO:0016747">
    <property type="term" value="F:acyltransferase activity, transferring groups other than amino-acyl groups"/>
    <property type="evidence" value="ECO:0007669"/>
    <property type="project" value="InterPro"/>
</dbReference>
<keyword evidence="5" id="KW-1185">Reference proteome</keyword>
<dbReference type="RefSeq" id="WP_154237587.1">
    <property type="nucleotide sequence ID" value="NZ_CALJPI010000192.1"/>
</dbReference>
<keyword evidence="2" id="KW-0808">Transferase</keyword>
<comment type="caution">
    <text evidence="2">The sequence shown here is derived from an EMBL/GenBank/DDBJ whole genome shotgun (WGS) entry which is preliminary data.</text>
</comment>
<dbReference type="Proteomes" id="UP000480929">
    <property type="component" value="Unassembled WGS sequence"/>
</dbReference>
<dbReference type="EMBL" id="WKPI01000001">
    <property type="protein sequence ID" value="MSC31723.1"/>
    <property type="molecule type" value="Genomic_DNA"/>
</dbReference>
<dbReference type="AlphaFoldDB" id="A0A6N7S245"/>
<dbReference type="SUPFAM" id="SSF110738">
    <property type="entry name" value="Glycerate kinase I"/>
    <property type="match status" value="1"/>
</dbReference>
<dbReference type="InterPro" id="IPR036129">
    <property type="entry name" value="Glycerate_kinase_sf"/>
</dbReference>
<accession>A0A6N7S245</accession>
<name>A0A6N7S245_9FIRM</name>
<dbReference type="OrthoDB" id="9774290at2"/>
<dbReference type="InterPro" id="IPR018193">
    <property type="entry name" value="Glyc_kinase_flavodox-like_fold"/>
</dbReference>
<dbReference type="Proteomes" id="UP000433575">
    <property type="component" value="Unassembled WGS sequence"/>
</dbReference>
<dbReference type="GO" id="GO:0008887">
    <property type="term" value="F:glycerate kinase activity"/>
    <property type="evidence" value="ECO:0007669"/>
    <property type="project" value="InterPro"/>
</dbReference>
<dbReference type="Gene3D" id="3.40.630.30">
    <property type="match status" value="1"/>
</dbReference>
<evidence type="ECO:0000259" key="1">
    <source>
        <dbReference type="PROSITE" id="PS51186"/>
    </source>
</evidence>
<sequence>MKIRHLPASQSPNIQSFLDFSRRMLNAERQTCVKACSWDVSEVVPNKPLPQWEIFAAEESEGQLVGLLALDPQRWQIDLLAVSQQHQGEGLSSELLHQARRYAKKHHHFELQVIVLLASLPFFLKEGFTLMANDHHPVQLQGRFFMRQTLRSRLVLAAEPFDNGWDARAFTEILQATIPVSQCQSLSCNLSDHRHGYVDALIGQSVCQRVFFPSPASHRISYAVRGNNAILELSAIADESDSTLYGMMILHAMTQGCRRFYLVLSDEGPQDGGRGMLEALGMKLICNQQGEIIQAEDGEMRKTLRGLTFIALCDPLDLYRNTLPRSPLLHWLGQIAAPEPGACAGHGLGYTVQAILKGKCQDGIAALMSTIGFGERLKHADALLCFRQTPLTPTSPSALPHAAAMAHHEDMLTMLITPAKISSVQAEILGFDIVIRLPEGPLDDHDVLEALKQAYSFIL</sequence>
<dbReference type="Pfam" id="PF13673">
    <property type="entry name" value="Acetyltransf_10"/>
    <property type="match status" value="1"/>
</dbReference>
<dbReference type="GO" id="GO:0031388">
    <property type="term" value="P:organic acid phosphorylation"/>
    <property type="evidence" value="ECO:0007669"/>
    <property type="project" value="InterPro"/>
</dbReference>
<evidence type="ECO:0000313" key="4">
    <source>
        <dbReference type="Proteomes" id="UP000433575"/>
    </source>
</evidence>
<feature type="domain" description="N-acetyltransferase" evidence="1">
    <location>
        <begin position="1"/>
        <end position="151"/>
    </location>
</feature>
<dbReference type="InterPro" id="IPR016181">
    <property type="entry name" value="Acyl_CoA_acyltransferase"/>
</dbReference>
<protein>
    <submittedName>
        <fullName evidence="2">GNAT family N-acetyltransferase</fullName>
    </submittedName>
</protein>
<dbReference type="InterPro" id="IPR000182">
    <property type="entry name" value="GNAT_dom"/>
</dbReference>
<dbReference type="SUPFAM" id="SSF55729">
    <property type="entry name" value="Acyl-CoA N-acyltransferases (Nat)"/>
    <property type="match status" value="1"/>
</dbReference>
<dbReference type="InterPro" id="IPR004381">
    <property type="entry name" value="Glycerate_kinase"/>
</dbReference>
<dbReference type="PROSITE" id="PS51186">
    <property type="entry name" value="GNAT"/>
    <property type="match status" value="1"/>
</dbReference>
<dbReference type="Pfam" id="PF02595">
    <property type="entry name" value="Gly_kinase"/>
    <property type="match status" value="1"/>
</dbReference>
<evidence type="ECO:0000313" key="3">
    <source>
        <dbReference type="EMBL" id="MSC31723.1"/>
    </source>
</evidence>